<comment type="catalytic activity">
    <reaction evidence="5">
        <text>N(tele)-phospho-L-histidyl/O-phospho-L-threonyl-[pyruvate, phosphate dikinase] + phosphate + H(+) = N(tele)-phospho-L-histidyl/L-threonyl-[pyruvate, phosphate dikinase] + diphosphate</text>
        <dbReference type="Rhea" id="RHEA:43696"/>
        <dbReference type="Rhea" id="RHEA-COMP:10650"/>
        <dbReference type="Rhea" id="RHEA-COMP:10651"/>
        <dbReference type="ChEBI" id="CHEBI:15378"/>
        <dbReference type="ChEBI" id="CHEBI:30013"/>
        <dbReference type="ChEBI" id="CHEBI:33019"/>
        <dbReference type="ChEBI" id="CHEBI:43474"/>
        <dbReference type="ChEBI" id="CHEBI:61977"/>
        <dbReference type="ChEBI" id="CHEBI:83586"/>
        <dbReference type="EC" id="2.7.4.27"/>
    </reaction>
</comment>
<evidence type="ECO:0000313" key="6">
    <source>
        <dbReference type="EMBL" id="UUX52191.1"/>
    </source>
</evidence>
<dbReference type="EC" id="2.7.4.27" evidence="5"/>
<dbReference type="KEGG" id="naci:NUH88_10920"/>
<dbReference type="GO" id="GO:0016776">
    <property type="term" value="F:phosphotransferase activity, phosphate group as acceptor"/>
    <property type="evidence" value="ECO:0007669"/>
    <property type="project" value="UniProtKB-UniRule"/>
</dbReference>
<dbReference type="NCBIfam" id="NF003742">
    <property type="entry name" value="PRK05339.1"/>
    <property type="match status" value="1"/>
</dbReference>
<name>A0A9J7AXR4_9PROT</name>
<keyword evidence="7" id="KW-1185">Reference proteome</keyword>
<reference evidence="6" key="1">
    <citation type="submission" date="2022-08" db="EMBL/GenBank/DDBJ databases">
        <title>Nisaea acidiphila sp. nov., isolated from a marine algal debris and emended description of the genus Nisaea Urios et al. 2008.</title>
        <authorList>
            <person name="Kwon K."/>
        </authorList>
    </citation>
    <scope>NUCLEOTIDE SEQUENCE</scope>
    <source>
        <strain evidence="6">MEBiC11861</strain>
    </source>
</reference>
<dbReference type="InterPro" id="IPR026565">
    <property type="entry name" value="PPDK_reg"/>
</dbReference>
<evidence type="ECO:0000256" key="3">
    <source>
        <dbReference type="ARBA" id="ARBA00022741"/>
    </source>
</evidence>
<keyword evidence="1 5" id="KW-0723">Serine/threonine-protein kinase</keyword>
<sequence>MTDTDIHLHLVSDATGETNHQVARACLVQFEGVRAREHVWSLVRTSGHIEKVLAAVTVYPGPVLFTLVNPELREQLEVGCQQRRVPCISVLDTVVNALGNFLGQESHGRPGRQHELDAAYFNRIRAMDYTLAHDDGQMIHDLEDADIVIVGVSRTSKTPTSLYLANRGYATANIPVVPGVPLPKELYSLKRPFVVALTNDPNRLTQVRRNRMLMLQHSNETDYVDPEKVREEVVEARKTFTKAGWPVIDVTRRSIEETAAAVLQKYAKFHGLES</sequence>
<proteinExistence type="inferred from homology"/>
<evidence type="ECO:0000256" key="2">
    <source>
        <dbReference type="ARBA" id="ARBA00022679"/>
    </source>
</evidence>
<comment type="function">
    <text evidence="5">Bifunctional serine/threonine kinase and phosphorylase involved in the regulation of the pyruvate, phosphate dikinase (PPDK) by catalyzing its phosphorylation/dephosphorylation.</text>
</comment>
<keyword evidence="4 5" id="KW-0418">Kinase</keyword>
<dbReference type="RefSeq" id="WP_257772128.1">
    <property type="nucleotide sequence ID" value="NZ_CP102480.1"/>
</dbReference>
<dbReference type="GO" id="GO:0043531">
    <property type="term" value="F:ADP binding"/>
    <property type="evidence" value="ECO:0007669"/>
    <property type="project" value="UniProtKB-UniRule"/>
</dbReference>
<evidence type="ECO:0000313" key="7">
    <source>
        <dbReference type="Proteomes" id="UP001060336"/>
    </source>
</evidence>
<keyword evidence="2 5" id="KW-0808">Transferase</keyword>
<dbReference type="PANTHER" id="PTHR31756:SF3">
    <property type="entry name" value="PYRUVATE, PHOSPHATE DIKINASE REGULATORY PROTEIN 1, CHLOROPLASTIC"/>
    <property type="match status" value="1"/>
</dbReference>
<accession>A0A9J7AXR4</accession>
<gene>
    <name evidence="6" type="ORF">NUH88_10920</name>
</gene>
<dbReference type="EMBL" id="CP102480">
    <property type="protein sequence ID" value="UUX52191.1"/>
    <property type="molecule type" value="Genomic_DNA"/>
</dbReference>
<organism evidence="6 7">
    <name type="scientific">Nisaea acidiphila</name>
    <dbReference type="NCBI Taxonomy" id="1862145"/>
    <lineage>
        <taxon>Bacteria</taxon>
        <taxon>Pseudomonadati</taxon>
        <taxon>Pseudomonadota</taxon>
        <taxon>Alphaproteobacteria</taxon>
        <taxon>Rhodospirillales</taxon>
        <taxon>Thalassobaculaceae</taxon>
        <taxon>Nisaea</taxon>
    </lineage>
</organism>
<keyword evidence="3 5" id="KW-0547">Nucleotide-binding</keyword>
<evidence type="ECO:0000256" key="1">
    <source>
        <dbReference type="ARBA" id="ARBA00022527"/>
    </source>
</evidence>
<dbReference type="GO" id="GO:0004674">
    <property type="term" value="F:protein serine/threonine kinase activity"/>
    <property type="evidence" value="ECO:0007669"/>
    <property type="project" value="UniProtKB-UniRule"/>
</dbReference>
<comment type="catalytic activity">
    <reaction evidence="5">
        <text>N(tele)-phospho-L-histidyl/L-threonyl-[pyruvate, phosphate dikinase] + ADP = N(tele)-phospho-L-histidyl/O-phospho-L-threonyl-[pyruvate, phosphate dikinase] + AMP + H(+)</text>
        <dbReference type="Rhea" id="RHEA:43692"/>
        <dbReference type="Rhea" id="RHEA-COMP:10650"/>
        <dbReference type="Rhea" id="RHEA-COMP:10651"/>
        <dbReference type="ChEBI" id="CHEBI:15378"/>
        <dbReference type="ChEBI" id="CHEBI:30013"/>
        <dbReference type="ChEBI" id="CHEBI:61977"/>
        <dbReference type="ChEBI" id="CHEBI:83586"/>
        <dbReference type="ChEBI" id="CHEBI:456215"/>
        <dbReference type="ChEBI" id="CHEBI:456216"/>
        <dbReference type="EC" id="2.7.11.32"/>
    </reaction>
</comment>
<protein>
    <recommendedName>
        <fullName evidence="5">Putative pyruvate, phosphate dikinase regulatory protein</fullName>
        <shortName evidence="5">PPDK regulatory protein</shortName>
        <ecNumber evidence="5">2.7.11.32</ecNumber>
        <ecNumber evidence="5">2.7.4.27</ecNumber>
    </recommendedName>
</protein>
<evidence type="ECO:0000256" key="5">
    <source>
        <dbReference type="HAMAP-Rule" id="MF_00921"/>
    </source>
</evidence>
<dbReference type="PANTHER" id="PTHR31756">
    <property type="entry name" value="PYRUVATE, PHOSPHATE DIKINASE REGULATORY PROTEIN 1, CHLOROPLASTIC"/>
    <property type="match status" value="1"/>
</dbReference>
<dbReference type="GO" id="GO:0005524">
    <property type="term" value="F:ATP binding"/>
    <property type="evidence" value="ECO:0007669"/>
    <property type="project" value="InterPro"/>
</dbReference>
<dbReference type="EC" id="2.7.11.32" evidence="5"/>
<dbReference type="Proteomes" id="UP001060336">
    <property type="component" value="Chromosome"/>
</dbReference>
<evidence type="ECO:0000256" key="4">
    <source>
        <dbReference type="ARBA" id="ARBA00022777"/>
    </source>
</evidence>
<feature type="binding site" evidence="5">
    <location>
        <begin position="151"/>
        <end position="158"/>
    </location>
    <ligand>
        <name>ADP</name>
        <dbReference type="ChEBI" id="CHEBI:456216"/>
    </ligand>
</feature>
<comment type="similarity">
    <text evidence="5">Belongs to the pyruvate, phosphate/water dikinase regulatory protein family. PDRP subfamily.</text>
</comment>
<dbReference type="HAMAP" id="MF_00921">
    <property type="entry name" value="PDRP"/>
    <property type="match status" value="1"/>
</dbReference>
<dbReference type="AlphaFoldDB" id="A0A9J7AXR4"/>
<dbReference type="Pfam" id="PF03618">
    <property type="entry name" value="Kinase-PPPase"/>
    <property type="match status" value="1"/>
</dbReference>
<dbReference type="InterPro" id="IPR005177">
    <property type="entry name" value="Kinase-pyrophosphorylase"/>
</dbReference>